<protein>
    <recommendedName>
        <fullName evidence="3">Uroporphyrin-III methyltransferase</fullName>
    </recommendedName>
</protein>
<evidence type="ECO:0000313" key="2">
    <source>
        <dbReference type="Proteomes" id="UP000054284"/>
    </source>
</evidence>
<dbReference type="Proteomes" id="UP000054284">
    <property type="component" value="Unassembled WGS sequence"/>
</dbReference>
<dbReference type="EMBL" id="ASRH01000012">
    <property type="protein sequence ID" value="EWG06622.1"/>
    <property type="molecule type" value="Genomic_DNA"/>
</dbReference>
<dbReference type="AlphaFoldDB" id="W7KVJ0"/>
<reference evidence="1 2" key="1">
    <citation type="journal article" date="2014" name="Genome Announc.">
        <title>Draft Genome Sequence of the Sulfolobales Archaeon AZ1, Obtained through Metagenomic Analysis of a Mexican Hot Spring.</title>
        <authorList>
            <person name="Servin-Garciduenas L.E."/>
            <person name="Martinez-Romero E."/>
        </authorList>
    </citation>
    <scope>NUCLEOTIDE SEQUENCE [LARGE SCALE GENOMIC DNA]</scope>
    <source>
        <strain evidence="1">AZ1-illumnia</strain>
    </source>
</reference>
<evidence type="ECO:0000313" key="1">
    <source>
        <dbReference type="EMBL" id="EWG06622.1"/>
    </source>
</evidence>
<dbReference type="PANTHER" id="PTHR36849">
    <property type="entry name" value="CYTOPLASMIC PROTEIN-RELATED"/>
    <property type="match status" value="1"/>
</dbReference>
<name>W7KVJ0_9CREN</name>
<evidence type="ECO:0008006" key="3">
    <source>
        <dbReference type="Google" id="ProtNLM"/>
    </source>
</evidence>
<dbReference type="InterPro" id="IPR052552">
    <property type="entry name" value="YeaO-like"/>
</dbReference>
<dbReference type="PANTHER" id="PTHR36849:SF1">
    <property type="entry name" value="CYTOPLASMIC PROTEIN"/>
    <property type="match status" value="1"/>
</dbReference>
<gene>
    <name evidence="1" type="ORF">ASUL_08639</name>
</gene>
<proteinExistence type="predicted"/>
<dbReference type="PATRIC" id="fig|1326980.6.peg.1725"/>
<keyword evidence="2" id="KW-1185">Reference proteome</keyword>
<sequence>MFHVIKLKRIYDPPEKDDGVRVLVDRLWPRGIKRELVDLWLKDVAPSDELRRWFNHEPEKWEEFKRKYHEELNKNPKVKVFLELVKKSDNVTLLYSAKSPYNNAVALKEYLERLLNQGEKE</sequence>
<accession>W7KVJ0</accession>
<dbReference type="Pfam" id="PF22752">
    <property type="entry name" value="DUF488-N3i"/>
    <property type="match status" value="1"/>
</dbReference>
<comment type="caution">
    <text evidence="1">The sequence shown here is derived from an EMBL/GenBank/DDBJ whole genome shotgun (WGS) entry which is preliminary data.</text>
</comment>
<organism evidence="1 2">
    <name type="scientific">Candidatus Aramenus sulfurataquae</name>
    <dbReference type="NCBI Taxonomy" id="1326980"/>
    <lineage>
        <taxon>Archaea</taxon>
        <taxon>Thermoproteota</taxon>
        <taxon>Thermoprotei</taxon>
        <taxon>Sulfolobales</taxon>
        <taxon>Sulfolobaceae</taxon>
        <taxon>Candidatus Aramenus</taxon>
    </lineage>
</organism>